<gene>
    <name evidence="1" type="ORF">GCM10009007_02540</name>
</gene>
<comment type="caution">
    <text evidence="1">The sequence shown here is derived from an EMBL/GenBank/DDBJ whole genome shotgun (WGS) entry which is preliminary data.</text>
</comment>
<dbReference type="RefSeq" id="WP_189490538.1">
    <property type="nucleotide sequence ID" value="NZ_BMZG01000001.1"/>
</dbReference>
<dbReference type="Pfam" id="PF04430">
    <property type="entry name" value="DUF498"/>
    <property type="match status" value="1"/>
</dbReference>
<reference evidence="1" key="1">
    <citation type="journal article" date="2014" name="Int. J. Syst. Evol. Microbiol.">
        <title>Complete genome sequence of Corynebacterium casei LMG S-19264T (=DSM 44701T), isolated from a smear-ripened cheese.</title>
        <authorList>
            <consortium name="US DOE Joint Genome Institute (JGI-PGF)"/>
            <person name="Walter F."/>
            <person name="Albersmeier A."/>
            <person name="Kalinowski J."/>
            <person name="Ruckert C."/>
        </authorList>
    </citation>
    <scope>NUCLEOTIDE SEQUENCE</scope>
    <source>
        <strain evidence="1">KCTC 32501</strain>
    </source>
</reference>
<reference evidence="1" key="2">
    <citation type="submission" date="2020-09" db="EMBL/GenBank/DDBJ databases">
        <authorList>
            <person name="Sun Q."/>
            <person name="Kim S."/>
        </authorList>
    </citation>
    <scope>NUCLEOTIDE SEQUENCE</scope>
    <source>
        <strain evidence="1">KCTC 32501</strain>
    </source>
</reference>
<evidence type="ECO:0000313" key="2">
    <source>
        <dbReference type="Proteomes" id="UP000614287"/>
    </source>
</evidence>
<accession>A0A8J3CM81</accession>
<dbReference type="Proteomes" id="UP000614287">
    <property type="component" value="Unassembled WGS sequence"/>
</dbReference>
<dbReference type="CDD" id="cd05560">
    <property type="entry name" value="Xcc1710_like"/>
    <property type="match status" value="1"/>
</dbReference>
<dbReference type="PANTHER" id="PTHR21192">
    <property type="entry name" value="NUCLEAR PROTEIN E3-3"/>
    <property type="match status" value="1"/>
</dbReference>
<protein>
    <submittedName>
        <fullName evidence="1">Membrane protein</fullName>
    </submittedName>
</protein>
<dbReference type="InterPro" id="IPR007523">
    <property type="entry name" value="NDUFAF3/AAMDC"/>
</dbReference>
<evidence type="ECO:0000313" key="1">
    <source>
        <dbReference type="EMBL" id="GHA65460.1"/>
    </source>
</evidence>
<dbReference type="Gene3D" id="3.40.1230.10">
    <property type="entry name" value="MTH938-like"/>
    <property type="match status" value="1"/>
</dbReference>
<dbReference type="AlphaFoldDB" id="A0A8J3CM81"/>
<dbReference type="InterPro" id="IPR036748">
    <property type="entry name" value="MTH938-like_sf"/>
</dbReference>
<sequence length="126" mass="13733">MNFQPDINPNQNTITAIDAQAIHVNQQPHSSSLLISPEGALTPIHASRPEELSDLMWQTIIAQQPEVLIIGTGTKQHFISPARLAPLYNAKIGVECMSSDAAARTYNVLMSEGRQVLALILLPIPQ</sequence>
<proteinExistence type="predicted"/>
<dbReference type="SUPFAM" id="SSF64076">
    <property type="entry name" value="MTH938-like"/>
    <property type="match status" value="1"/>
</dbReference>
<dbReference type="PANTHER" id="PTHR21192:SF2">
    <property type="entry name" value="NADH DEHYDROGENASE [UBIQUINONE] 1 ALPHA SUBCOMPLEX ASSEMBLY FACTOR 3"/>
    <property type="match status" value="1"/>
</dbReference>
<organism evidence="1 2">
    <name type="scientific">Formosimonas limnophila</name>
    <dbReference type="NCBI Taxonomy" id="1384487"/>
    <lineage>
        <taxon>Bacteria</taxon>
        <taxon>Pseudomonadati</taxon>
        <taxon>Pseudomonadota</taxon>
        <taxon>Betaproteobacteria</taxon>
        <taxon>Burkholderiales</taxon>
        <taxon>Burkholderiaceae</taxon>
        <taxon>Formosimonas</taxon>
    </lineage>
</organism>
<dbReference type="EMBL" id="BMZG01000001">
    <property type="protein sequence ID" value="GHA65460.1"/>
    <property type="molecule type" value="Genomic_DNA"/>
</dbReference>
<keyword evidence="2" id="KW-1185">Reference proteome</keyword>
<name>A0A8J3CM81_9BURK</name>